<feature type="transmembrane region" description="Helical" evidence="6">
    <location>
        <begin position="229"/>
        <end position="252"/>
    </location>
</feature>
<dbReference type="GO" id="GO:0007166">
    <property type="term" value="P:cell surface receptor signaling pathway"/>
    <property type="evidence" value="ECO:0007669"/>
    <property type="project" value="InterPro"/>
</dbReference>
<dbReference type="RefSeq" id="XP_028999841.1">
    <property type="nucleotide sequence ID" value="XM_029144008.3"/>
</dbReference>
<evidence type="ECO:0000256" key="7">
    <source>
        <dbReference type="SAM" id="SignalP"/>
    </source>
</evidence>
<feature type="chain" id="PRO_5028235706" evidence="7">
    <location>
        <begin position="27"/>
        <end position="521"/>
    </location>
</feature>
<dbReference type="OrthoDB" id="6134459at2759"/>
<dbReference type="GO" id="GO:0005886">
    <property type="term" value="C:plasma membrane"/>
    <property type="evidence" value="ECO:0007669"/>
    <property type="project" value="TreeGrafter"/>
</dbReference>
<feature type="transmembrane region" description="Helical" evidence="6">
    <location>
        <begin position="297"/>
        <end position="324"/>
    </location>
</feature>
<protein>
    <submittedName>
        <fullName evidence="11">Adhesion G-protein coupled receptor G1-like</fullName>
    </submittedName>
</protein>
<dbReference type="GO" id="GO:0004930">
    <property type="term" value="F:G protein-coupled receptor activity"/>
    <property type="evidence" value="ECO:0007669"/>
    <property type="project" value="InterPro"/>
</dbReference>
<dbReference type="KEGG" id="bspl:114852010"/>
<dbReference type="PANTHER" id="PTHR12011:SF285">
    <property type="entry name" value="ADHESION G PROTEIN-COUPLED RECEPTOR G3"/>
    <property type="match status" value="1"/>
</dbReference>
<accession>A0A6P7LYH2</accession>
<evidence type="ECO:0000259" key="8">
    <source>
        <dbReference type="PROSITE" id="PS50221"/>
    </source>
</evidence>
<evidence type="ECO:0000256" key="4">
    <source>
        <dbReference type="ARBA" id="ARBA00023136"/>
    </source>
</evidence>
<name>A0A6P7LYH2_BETSP</name>
<proteinExistence type="predicted"/>
<evidence type="ECO:0000256" key="1">
    <source>
        <dbReference type="ARBA" id="ARBA00004141"/>
    </source>
</evidence>
<feature type="transmembrane region" description="Helical" evidence="6">
    <location>
        <begin position="264"/>
        <end position="285"/>
    </location>
</feature>
<keyword evidence="2 6" id="KW-0812">Transmembrane</keyword>
<feature type="transmembrane region" description="Helical" evidence="6">
    <location>
        <begin position="438"/>
        <end position="458"/>
    </location>
</feature>
<keyword evidence="5" id="KW-1015">Disulfide bond</keyword>
<feature type="signal peptide" evidence="7">
    <location>
        <begin position="1"/>
        <end position="26"/>
    </location>
</feature>
<keyword evidence="10" id="KW-1185">Reference proteome</keyword>
<feature type="transmembrane region" description="Helical" evidence="6">
    <location>
        <begin position="464"/>
        <end position="486"/>
    </location>
</feature>
<feature type="transmembrane region" description="Helical" evidence="6">
    <location>
        <begin position="336"/>
        <end position="360"/>
    </location>
</feature>
<dbReference type="Gene3D" id="2.60.220.50">
    <property type="match status" value="1"/>
</dbReference>
<dbReference type="PROSITE" id="PS50261">
    <property type="entry name" value="G_PROTEIN_RECEP_F2_4"/>
    <property type="match status" value="1"/>
</dbReference>
<dbReference type="InterPro" id="IPR000203">
    <property type="entry name" value="GPS"/>
</dbReference>
<evidence type="ECO:0000259" key="9">
    <source>
        <dbReference type="PROSITE" id="PS50261"/>
    </source>
</evidence>
<dbReference type="InterPro" id="IPR046338">
    <property type="entry name" value="GAIN_dom_sf"/>
</dbReference>
<evidence type="ECO:0000313" key="10">
    <source>
        <dbReference type="Proteomes" id="UP000515150"/>
    </source>
</evidence>
<dbReference type="InterPro" id="IPR000832">
    <property type="entry name" value="GPCR_2_secretin-like"/>
</dbReference>
<dbReference type="InterPro" id="IPR017981">
    <property type="entry name" value="GPCR_2-like_7TM"/>
</dbReference>
<dbReference type="InParanoid" id="A0A6P7LYH2"/>
<dbReference type="Pfam" id="PF00002">
    <property type="entry name" value="7tm_2"/>
    <property type="match status" value="1"/>
</dbReference>
<dbReference type="SMART" id="SM00303">
    <property type="entry name" value="GPS"/>
    <property type="match status" value="1"/>
</dbReference>
<dbReference type="Pfam" id="PF01825">
    <property type="entry name" value="GPS"/>
    <property type="match status" value="1"/>
</dbReference>
<dbReference type="InterPro" id="IPR057244">
    <property type="entry name" value="GAIN_B"/>
</dbReference>
<reference evidence="11" key="1">
    <citation type="submission" date="2025-08" db="UniProtKB">
        <authorList>
            <consortium name="RefSeq"/>
        </authorList>
    </citation>
    <scope>IDENTIFICATION</scope>
</reference>
<evidence type="ECO:0000313" key="11">
    <source>
        <dbReference type="RefSeq" id="XP_028999841.1"/>
    </source>
</evidence>
<keyword evidence="3 6" id="KW-1133">Transmembrane helix</keyword>
<feature type="domain" description="G-protein coupled receptors family 2 profile 2" evidence="9">
    <location>
        <begin position="227"/>
        <end position="491"/>
    </location>
</feature>
<sequence length="521" mass="58463">MSVCGTEMLPVTLLLIALIRFSTIRAADPVYCENVPKMCRKGNITWIRCFEEQSANCQPRMHEGSNWGNSSQSINVEEPSGHHVHIPSTVFRRGRARRNVMVVVTTISSEHFKLAQRRSLRKINQPPRVDGSVMNNLVLAVKTVNYTLRNLDHPITLTFKSSSQVKNGTCVFWHESDPINGTGYWSTEGCNTSYVGTGFLCSCNHLSFFAVLVNPSIKLDKHNATYLSYLSYIGSALSAFLTIITLIIYICLQRKRPEKAIGVHLQLTVALLCLHLSFLLCSFWVRLDEDEDKVCQAFGLFLHWSLLASITWMALEGFHLYLLLVRVFNIYVRRYLLKLSLVGWGFPTLIAAVCGFSGVYGKYKLGLTDTNHNLTMCWMSSQFPQKLNVVSYITVVGFPSLVILCNSCMLGVVVFKLWGLRRAYGGWNKTHKEKGTTLWKDCATVVGLSFVLGLPWGLTATTYVSLAGIYIFTVLNSLQGVFIFLWSVAQTCKSRDDNNSSVKDPSTQKMMMTSLNNSNTA</sequence>
<keyword evidence="4 6" id="KW-0472">Membrane</keyword>
<evidence type="ECO:0000256" key="5">
    <source>
        <dbReference type="ARBA" id="ARBA00023157"/>
    </source>
</evidence>
<comment type="subcellular location">
    <subcellularLocation>
        <location evidence="1">Membrane</location>
        <topology evidence="1">Multi-pass membrane protein</topology>
    </subcellularLocation>
</comment>
<dbReference type="Gene3D" id="1.20.1070.10">
    <property type="entry name" value="Rhodopsin 7-helix transmembrane proteins"/>
    <property type="match status" value="1"/>
</dbReference>
<feature type="domain" description="GAIN-B" evidence="8">
    <location>
        <begin position="59"/>
        <end position="219"/>
    </location>
</feature>
<evidence type="ECO:0000256" key="3">
    <source>
        <dbReference type="ARBA" id="ARBA00022989"/>
    </source>
</evidence>
<evidence type="ECO:0000256" key="2">
    <source>
        <dbReference type="ARBA" id="ARBA00022692"/>
    </source>
</evidence>
<organism evidence="10 11">
    <name type="scientific">Betta splendens</name>
    <name type="common">Siamese fighting fish</name>
    <dbReference type="NCBI Taxonomy" id="158456"/>
    <lineage>
        <taxon>Eukaryota</taxon>
        <taxon>Metazoa</taxon>
        <taxon>Chordata</taxon>
        <taxon>Craniata</taxon>
        <taxon>Vertebrata</taxon>
        <taxon>Euteleostomi</taxon>
        <taxon>Actinopterygii</taxon>
        <taxon>Neopterygii</taxon>
        <taxon>Teleostei</taxon>
        <taxon>Neoteleostei</taxon>
        <taxon>Acanthomorphata</taxon>
        <taxon>Anabantaria</taxon>
        <taxon>Anabantiformes</taxon>
        <taxon>Anabantoidei</taxon>
        <taxon>Osphronemidae</taxon>
        <taxon>Betta</taxon>
    </lineage>
</organism>
<dbReference type="PROSITE" id="PS50221">
    <property type="entry name" value="GAIN_B"/>
    <property type="match status" value="1"/>
</dbReference>
<dbReference type="GO" id="GO:0007189">
    <property type="term" value="P:adenylate cyclase-activating G protein-coupled receptor signaling pathway"/>
    <property type="evidence" value="ECO:0007669"/>
    <property type="project" value="TreeGrafter"/>
</dbReference>
<gene>
    <name evidence="11" type="primary">LOC114852010</name>
</gene>
<dbReference type="PANTHER" id="PTHR12011">
    <property type="entry name" value="ADHESION G-PROTEIN COUPLED RECEPTOR"/>
    <property type="match status" value="1"/>
</dbReference>
<dbReference type="GeneID" id="114852010"/>
<dbReference type="Proteomes" id="UP000515150">
    <property type="component" value="Chromosome 3"/>
</dbReference>
<feature type="transmembrane region" description="Helical" evidence="6">
    <location>
        <begin position="389"/>
        <end position="418"/>
    </location>
</feature>
<dbReference type="AlphaFoldDB" id="A0A6P7LYH2"/>
<keyword evidence="7" id="KW-0732">Signal</keyword>
<evidence type="ECO:0000256" key="6">
    <source>
        <dbReference type="SAM" id="Phobius"/>
    </source>
</evidence>